<name>A0AAV4BW92_9GAST</name>
<comment type="caution">
    <text evidence="2">The sequence shown here is derived from an EMBL/GenBank/DDBJ whole genome shotgun (WGS) entry which is preliminary data.</text>
</comment>
<gene>
    <name evidence="2" type="ORF">PoB_004998300</name>
</gene>
<evidence type="ECO:0000313" key="2">
    <source>
        <dbReference type="EMBL" id="GFO23478.1"/>
    </source>
</evidence>
<sequence>MRFCKEIVYSDFGLKNKVRNLPFKRQNDDRKQNINKEKEEEDGEEEGEEEEEEEERSKRIILPEKSSHIVLTMHGKNYNKTLTRPLTGKSVRKHANPKVAGDFTVYNI</sequence>
<proteinExistence type="predicted"/>
<reference evidence="2 3" key="1">
    <citation type="journal article" date="2021" name="Elife">
        <title>Chloroplast acquisition without the gene transfer in kleptoplastic sea slugs, Plakobranchus ocellatus.</title>
        <authorList>
            <person name="Maeda T."/>
            <person name="Takahashi S."/>
            <person name="Yoshida T."/>
            <person name="Shimamura S."/>
            <person name="Takaki Y."/>
            <person name="Nagai Y."/>
            <person name="Toyoda A."/>
            <person name="Suzuki Y."/>
            <person name="Arimoto A."/>
            <person name="Ishii H."/>
            <person name="Satoh N."/>
            <person name="Nishiyama T."/>
            <person name="Hasebe M."/>
            <person name="Maruyama T."/>
            <person name="Minagawa J."/>
            <person name="Obokata J."/>
            <person name="Shigenobu S."/>
        </authorList>
    </citation>
    <scope>NUCLEOTIDE SEQUENCE [LARGE SCALE GENOMIC DNA]</scope>
</reference>
<evidence type="ECO:0000256" key="1">
    <source>
        <dbReference type="SAM" id="MobiDB-lite"/>
    </source>
</evidence>
<feature type="region of interest" description="Disordered" evidence="1">
    <location>
        <begin position="25"/>
        <end position="59"/>
    </location>
</feature>
<dbReference type="EMBL" id="BLXT01005511">
    <property type="protein sequence ID" value="GFO23478.1"/>
    <property type="molecule type" value="Genomic_DNA"/>
</dbReference>
<feature type="compositionally biased region" description="Basic and acidic residues" evidence="1">
    <location>
        <begin position="25"/>
        <end position="38"/>
    </location>
</feature>
<organism evidence="2 3">
    <name type="scientific">Plakobranchus ocellatus</name>
    <dbReference type="NCBI Taxonomy" id="259542"/>
    <lineage>
        <taxon>Eukaryota</taxon>
        <taxon>Metazoa</taxon>
        <taxon>Spiralia</taxon>
        <taxon>Lophotrochozoa</taxon>
        <taxon>Mollusca</taxon>
        <taxon>Gastropoda</taxon>
        <taxon>Heterobranchia</taxon>
        <taxon>Euthyneura</taxon>
        <taxon>Panpulmonata</taxon>
        <taxon>Sacoglossa</taxon>
        <taxon>Placobranchoidea</taxon>
        <taxon>Plakobranchidae</taxon>
        <taxon>Plakobranchus</taxon>
    </lineage>
</organism>
<dbReference type="Proteomes" id="UP000735302">
    <property type="component" value="Unassembled WGS sequence"/>
</dbReference>
<keyword evidence="3" id="KW-1185">Reference proteome</keyword>
<dbReference type="AlphaFoldDB" id="A0AAV4BW92"/>
<accession>A0AAV4BW92</accession>
<evidence type="ECO:0000313" key="3">
    <source>
        <dbReference type="Proteomes" id="UP000735302"/>
    </source>
</evidence>
<protein>
    <submittedName>
        <fullName evidence="2">Uncharacterized protein</fullName>
    </submittedName>
</protein>
<feature type="compositionally biased region" description="Acidic residues" evidence="1">
    <location>
        <begin position="39"/>
        <end position="54"/>
    </location>
</feature>